<dbReference type="EMBL" id="JARRTL010000047">
    <property type="protein sequence ID" value="MEC0487883.1"/>
    <property type="molecule type" value="Genomic_DNA"/>
</dbReference>
<evidence type="ECO:0000313" key="1">
    <source>
        <dbReference type="EMBL" id="KRT93072.1"/>
    </source>
</evidence>
<proteinExistence type="predicted"/>
<organism evidence="1 3">
    <name type="scientific">Bacillus glycinifermentans</name>
    <dbReference type="NCBI Taxonomy" id="1664069"/>
    <lineage>
        <taxon>Bacteria</taxon>
        <taxon>Bacillati</taxon>
        <taxon>Bacillota</taxon>
        <taxon>Bacilli</taxon>
        <taxon>Bacillales</taxon>
        <taxon>Bacillaceae</taxon>
        <taxon>Bacillus</taxon>
    </lineage>
</organism>
<dbReference type="Proteomes" id="UP000036168">
    <property type="component" value="Unassembled WGS sequence"/>
</dbReference>
<name>A0A0T6BN68_9BACI</name>
<reference evidence="2 4" key="3">
    <citation type="submission" date="2023-03" db="EMBL/GenBank/DDBJ databases">
        <title>Agriculturally important microbes genome sequencing.</title>
        <authorList>
            <person name="Dunlap C."/>
        </authorList>
    </citation>
    <scope>NUCLEOTIDE SEQUENCE [LARGE SCALE GENOMIC DNA]</scope>
    <source>
        <strain evidence="2 4">CBP-3203</strain>
    </source>
</reference>
<keyword evidence="4" id="KW-1185">Reference proteome</keyword>
<evidence type="ECO:0000313" key="2">
    <source>
        <dbReference type="EMBL" id="MEC0487883.1"/>
    </source>
</evidence>
<sequence>MTKTKNDLLHEKRAISALNKGVILGCDIEEGTLYLRKSKSETETYSIVLKRNKSERLEPLIEGDYKSLIGKLSGSLNNKCYIVDYPVVF</sequence>
<reference evidence="1" key="2">
    <citation type="submission" date="2015-10" db="EMBL/GenBank/DDBJ databases">
        <authorList>
            <person name="Gilbert D.G."/>
        </authorList>
    </citation>
    <scope>NUCLEOTIDE SEQUENCE</scope>
    <source>
        <strain evidence="1">GO-13</strain>
    </source>
</reference>
<evidence type="ECO:0000313" key="3">
    <source>
        <dbReference type="Proteomes" id="UP000036168"/>
    </source>
</evidence>
<comment type="caution">
    <text evidence="1">The sequence shown here is derived from an EMBL/GenBank/DDBJ whole genome shotgun (WGS) entry which is preliminary data.</text>
</comment>
<accession>A0A0T6BN68</accession>
<gene>
    <name evidence="1" type="ORF">AB447_203830</name>
    <name evidence="2" type="ORF">P8828_24360</name>
</gene>
<dbReference type="AlphaFoldDB" id="A0A0T6BN68"/>
<reference evidence="1 3" key="1">
    <citation type="journal article" date="2015" name="Int. J. Syst. Evol. Microbiol.">
        <title>Bacillus glycinifermentans sp. nov., isolated from fermented soybean paste.</title>
        <authorList>
            <person name="Kim S.J."/>
            <person name="Dunlap C.A."/>
            <person name="Kwon S.W."/>
            <person name="Rooney A.P."/>
        </authorList>
    </citation>
    <scope>NUCLEOTIDE SEQUENCE [LARGE SCALE GENOMIC DNA]</scope>
    <source>
        <strain evidence="1 3">GO-13</strain>
    </source>
</reference>
<dbReference type="RefSeq" id="WP_048353731.1">
    <property type="nucleotide sequence ID" value="NZ_JARRTL010000047.1"/>
</dbReference>
<dbReference type="Proteomes" id="UP001341297">
    <property type="component" value="Unassembled WGS sequence"/>
</dbReference>
<dbReference type="EMBL" id="LECW02000023">
    <property type="protein sequence ID" value="KRT93072.1"/>
    <property type="molecule type" value="Genomic_DNA"/>
</dbReference>
<evidence type="ECO:0000313" key="4">
    <source>
        <dbReference type="Proteomes" id="UP001341297"/>
    </source>
</evidence>
<protein>
    <submittedName>
        <fullName evidence="1">Uncharacterized protein</fullName>
    </submittedName>
</protein>